<name>A0AAD4YWD9_PRUDU</name>
<comment type="caution">
    <text evidence="1">The sequence shown here is derived from an EMBL/GenBank/DDBJ whole genome shotgun (WGS) entry which is preliminary data.</text>
</comment>
<accession>A0AAD4YWD9</accession>
<proteinExistence type="predicted"/>
<keyword evidence="2" id="KW-1185">Reference proteome</keyword>
<dbReference type="Proteomes" id="UP001054821">
    <property type="component" value="Chromosome 6"/>
</dbReference>
<dbReference type="AlphaFoldDB" id="A0AAD4YWD9"/>
<sequence length="160" mass="18530">MPSHIVPFPGHSPIPVNNRFNPLSQPSLRPNYQSALTSNYDPFIVNPPASVPSQSQSPVKRSNYATRSHCHLFIVESYLEELCDLVKIAQKFFPPNLHYFPSHPSKSIKFYRDILYETQSIDIRPIKDKETNATMFHSLYIRQILMPQVWSCNPYDQKPL</sequence>
<organism evidence="1 2">
    <name type="scientific">Prunus dulcis</name>
    <name type="common">Almond</name>
    <name type="synonym">Amygdalus dulcis</name>
    <dbReference type="NCBI Taxonomy" id="3755"/>
    <lineage>
        <taxon>Eukaryota</taxon>
        <taxon>Viridiplantae</taxon>
        <taxon>Streptophyta</taxon>
        <taxon>Embryophyta</taxon>
        <taxon>Tracheophyta</taxon>
        <taxon>Spermatophyta</taxon>
        <taxon>Magnoliopsida</taxon>
        <taxon>eudicotyledons</taxon>
        <taxon>Gunneridae</taxon>
        <taxon>Pentapetalae</taxon>
        <taxon>rosids</taxon>
        <taxon>fabids</taxon>
        <taxon>Rosales</taxon>
        <taxon>Rosaceae</taxon>
        <taxon>Amygdaloideae</taxon>
        <taxon>Amygdaleae</taxon>
        <taxon>Prunus</taxon>
    </lineage>
</organism>
<dbReference type="EMBL" id="JAJFAZ020000006">
    <property type="protein sequence ID" value="KAI5323724.1"/>
    <property type="molecule type" value="Genomic_DNA"/>
</dbReference>
<protein>
    <submittedName>
        <fullName evidence="1">Uncharacterized protein</fullName>
    </submittedName>
</protein>
<evidence type="ECO:0000313" key="1">
    <source>
        <dbReference type="EMBL" id="KAI5323724.1"/>
    </source>
</evidence>
<gene>
    <name evidence="1" type="ORF">L3X38_032796</name>
</gene>
<reference evidence="1 2" key="1">
    <citation type="journal article" date="2022" name="G3 (Bethesda)">
        <title>Whole-genome sequence and methylome profiling of the almond [Prunus dulcis (Mill.) D.A. Webb] cultivar 'Nonpareil'.</title>
        <authorList>
            <person name="D'Amico-Willman K.M."/>
            <person name="Ouma W.Z."/>
            <person name="Meulia T."/>
            <person name="Sideli G.M."/>
            <person name="Gradziel T.M."/>
            <person name="Fresnedo-Ramirez J."/>
        </authorList>
    </citation>
    <scope>NUCLEOTIDE SEQUENCE [LARGE SCALE GENOMIC DNA]</scope>
    <source>
        <strain evidence="1">Clone GOH B32 T37-40</strain>
    </source>
</reference>
<evidence type="ECO:0000313" key="2">
    <source>
        <dbReference type="Proteomes" id="UP001054821"/>
    </source>
</evidence>